<dbReference type="EMBL" id="FOKU01000003">
    <property type="protein sequence ID" value="SFB86302.1"/>
    <property type="molecule type" value="Genomic_DNA"/>
</dbReference>
<keyword evidence="4" id="KW-1185">Reference proteome</keyword>
<gene>
    <name evidence="1" type="ORF">SAMN04487891_103106</name>
    <name evidence="2" type="ORF">SAMN05216293_1267</name>
</gene>
<accession>A0A1M6T8H7</accession>
<evidence type="ECO:0000313" key="3">
    <source>
        <dbReference type="Proteomes" id="UP000184031"/>
    </source>
</evidence>
<comment type="caution">
    <text evidence="2">The sequence shown here is derived from an EMBL/GenBank/DDBJ whole genome shotgun (WGS) entry which is preliminary data.</text>
</comment>
<dbReference type="STRING" id="1055723.SAMN05216293_1267"/>
<organism evidence="2 3">
    <name type="scientific">Flagellimonas taeanensis</name>
    <dbReference type="NCBI Taxonomy" id="1005926"/>
    <lineage>
        <taxon>Bacteria</taxon>
        <taxon>Pseudomonadati</taxon>
        <taxon>Bacteroidota</taxon>
        <taxon>Flavobacteriia</taxon>
        <taxon>Flavobacteriales</taxon>
        <taxon>Flavobacteriaceae</taxon>
        <taxon>Flagellimonas</taxon>
    </lineage>
</organism>
<dbReference type="Proteomes" id="UP000198940">
    <property type="component" value="Unassembled WGS sequence"/>
</dbReference>
<evidence type="ECO:0000313" key="4">
    <source>
        <dbReference type="Proteomes" id="UP000198940"/>
    </source>
</evidence>
<dbReference type="AlphaFoldDB" id="A0A1M6T8H7"/>
<reference evidence="2 3" key="1">
    <citation type="submission" date="2016-11" db="EMBL/GenBank/DDBJ databases">
        <authorList>
            <person name="Varghese N."/>
            <person name="Submissions S."/>
        </authorList>
    </citation>
    <scope>NUCLEOTIDE SEQUENCE [LARGE SCALE GENOMIC DNA]</scope>
    <source>
        <strain evidence="2 3">CGMCC 1.12174</strain>
        <strain evidence="1 4">DSM 26351</strain>
    </source>
</reference>
<name>A0A1M6T8H7_9FLAO</name>
<evidence type="ECO:0000313" key="2">
    <source>
        <dbReference type="EMBL" id="SHK53263.1"/>
    </source>
</evidence>
<proteinExistence type="predicted"/>
<protein>
    <submittedName>
        <fullName evidence="2">Uncharacterized protein</fullName>
    </submittedName>
</protein>
<sequence length="214" mass="24726">MFIHWRWNFKRKTPNFTPVCRKAGIGRYHSLCTERSRSIETNHIFNVGNNMKNQISFIFLVLGFWTLQAQHFVVDSTLFVEKTEIKTFTYERFNKKSIELTGPVFDSITDKTFSQDTLRVTFSKRGLGGQTLVLSISDTVNPEIILRSDYPAFEGKYSKSLELELSEIIINKTDFISGDTIIVRLRCLSKPYSGYIGNPKFEYSGTIKHVLELK</sequence>
<evidence type="ECO:0000313" key="1">
    <source>
        <dbReference type="EMBL" id="SFB86302.1"/>
    </source>
</evidence>
<dbReference type="Proteomes" id="UP000184031">
    <property type="component" value="Unassembled WGS sequence"/>
</dbReference>
<dbReference type="EMBL" id="FRAT01000003">
    <property type="protein sequence ID" value="SHK53263.1"/>
    <property type="molecule type" value="Genomic_DNA"/>
</dbReference>